<keyword evidence="2" id="KW-1185">Reference proteome</keyword>
<dbReference type="PaxDb" id="65489-OBART07G05790.1"/>
<organism evidence="1">
    <name type="scientific">Oryza barthii</name>
    <dbReference type="NCBI Taxonomy" id="65489"/>
    <lineage>
        <taxon>Eukaryota</taxon>
        <taxon>Viridiplantae</taxon>
        <taxon>Streptophyta</taxon>
        <taxon>Embryophyta</taxon>
        <taxon>Tracheophyta</taxon>
        <taxon>Spermatophyta</taxon>
        <taxon>Magnoliopsida</taxon>
        <taxon>Liliopsida</taxon>
        <taxon>Poales</taxon>
        <taxon>Poaceae</taxon>
        <taxon>BOP clade</taxon>
        <taxon>Oryzoideae</taxon>
        <taxon>Oryzeae</taxon>
        <taxon>Oryzinae</taxon>
        <taxon>Oryza</taxon>
    </lineage>
</organism>
<dbReference type="STRING" id="65489.A0A0D3GN69"/>
<evidence type="ECO:0000313" key="1">
    <source>
        <dbReference type="EnsemblPlants" id="OBART07G05790.1"/>
    </source>
</evidence>
<accession>A0A0D3GN69</accession>
<reference evidence="1" key="2">
    <citation type="submission" date="2015-03" db="UniProtKB">
        <authorList>
            <consortium name="EnsemblPlants"/>
        </authorList>
    </citation>
    <scope>IDENTIFICATION</scope>
</reference>
<evidence type="ECO:0000313" key="2">
    <source>
        <dbReference type="Proteomes" id="UP000026960"/>
    </source>
</evidence>
<proteinExistence type="predicted"/>
<name>A0A0D3GN69_9ORYZ</name>
<reference evidence="1" key="1">
    <citation type="journal article" date="2009" name="Rice">
        <title>De Novo Next Generation Sequencing of Plant Genomes.</title>
        <authorList>
            <person name="Rounsley S."/>
            <person name="Marri P.R."/>
            <person name="Yu Y."/>
            <person name="He R."/>
            <person name="Sisneros N."/>
            <person name="Goicoechea J.L."/>
            <person name="Lee S.J."/>
            <person name="Angelova A."/>
            <person name="Kudrna D."/>
            <person name="Luo M."/>
            <person name="Affourtit J."/>
            <person name="Desany B."/>
            <person name="Knight J."/>
            <person name="Niazi F."/>
            <person name="Egholm M."/>
            <person name="Wing R.A."/>
        </authorList>
    </citation>
    <scope>NUCLEOTIDE SEQUENCE [LARGE SCALE GENOMIC DNA]</scope>
    <source>
        <strain evidence="1">cv. IRGC 105608</strain>
    </source>
</reference>
<sequence length="121" mass="14152">MVPKVPYKLREEEECEECEWPPSTLILPVFSSKLVLGRRGHFIGKGMLQGRYQPWLGQLHFVIISVATGKEHFTPFNFNYDDDDDDEDDVELEPIVEEKFEKFEWDSDNDNVLEPGIYDIV</sequence>
<protein>
    <submittedName>
        <fullName evidence="1">Uncharacterized protein</fullName>
    </submittedName>
</protein>
<dbReference type="HOGENOM" id="CLU_2041630_0_0_1"/>
<dbReference type="EnsemblPlants" id="OBART07G05790.1">
    <property type="protein sequence ID" value="OBART07G05790.1"/>
    <property type="gene ID" value="OBART07G05790"/>
</dbReference>
<dbReference type="Proteomes" id="UP000026960">
    <property type="component" value="Chromosome 7"/>
</dbReference>
<dbReference type="Gramene" id="OBART07G05790.1">
    <property type="protein sequence ID" value="OBART07G05790.1"/>
    <property type="gene ID" value="OBART07G05790"/>
</dbReference>
<dbReference type="AlphaFoldDB" id="A0A0D3GN69"/>